<dbReference type="Pfam" id="PF06406">
    <property type="entry name" value="StbA_N"/>
    <property type="match status" value="1"/>
</dbReference>
<sequence>MDALAVGLDDGYAVTKVALATGQLFAVPSRGRIGSAKITAVNQNDTGIAEYMSGDEHIAVGVDDFDATGFDDYPLSAVNRAIVQHALLAAGLSGRSIHAVSGLPVARFYHSDGQRRDALIASKTKSLLAPVQPLDGRPPVSIACHDVIPEALAAWYDHVIIEDGTEWVRLDESAVEAPLAIVDIGGRTTDFVVVADEKLWHQSSGSITCGLLDLRGSVAEAICAVHDLDSLSDAGVDQALTENTIRLFGKDHDVTAIVSKARQQIVLRIEQETRRRLGRGAELERVLFVGGGSVVLADAIRHWFPNQAIAPHPAFANARGMLKYLRYVGLPSE</sequence>
<reference evidence="3 4" key="1">
    <citation type="journal article" date="2007" name="Proc. Natl. Acad. Sci. U.S.A.">
        <title>Characterization of a marine gammaproteobacterium capable of aerobic anoxygenic photosynthesis.</title>
        <authorList>
            <person name="Fuchs B.M."/>
            <person name="Spring S."/>
            <person name="Teeling H."/>
            <person name="Quast C."/>
            <person name="Wulf J."/>
            <person name="Schattenhofer M."/>
            <person name="Yan S."/>
            <person name="Ferriera S."/>
            <person name="Johnson J."/>
            <person name="Glockner F.O."/>
            <person name="Amann R."/>
        </authorList>
    </citation>
    <scope>NUCLEOTIDE SEQUENCE [LARGE SCALE GENOMIC DNA]</scope>
    <source>
        <strain evidence="3">KT71</strain>
    </source>
</reference>
<evidence type="ECO:0000313" key="4">
    <source>
        <dbReference type="Proteomes" id="UP000019205"/>
    </source>
</evidence>
<dbReference type="eggNOG" id="COG0443">
    <property type="taxonomic scope" value="Bacteria"/>
</dbReference>
<reference evidence="3 4" key="2">
    <citation type="journal article" date="2009" name="PLoS ONE">
        <title>The photosynthetic apparatus and its regulation in the aerobic gammaproteobacterium Congregibacter litoralis gen. nov., sp. nov.</title>
        <authorList>
            <person name="Spring S."/>
            <person name="Lunsdorf H."/>
            <person name="Fuchs B.M."/>
            <person name="Tindall B.J."/>
        </authorList>
    </citation>
    <scope>NUCLEOTIDE SEQUENCE [LARGE SCALE GENOMIC DNA]</scope>
    <source>
        <strain evidence="3">KT71</strain>
    </source>
</reference>
<feature type="domain" description="Actin homologue MreB-like C-terminal" evidence="2">
    <location>
        <begin position="181"/>
        <end position="300"/>
    </location>
</feature>
<keyword evidence="4" id="KW-1185">Reference proteome</keyword>
<dbReference type="CDD" id="cd24022">
    <property type="entry name" value="ASKHA_NBD_ParM_R1-like"/>
    <property type="match status" value="1"/>
</dbReference>
<dbReference type="InterPro" id="IPR049067">
    <property type="entry name" value="MreB-like_C"/>
</dbReference>
<dbReference type="InterPro" id="IPR009440">
    <property type="entry name" value="ParM/StbA_N"/>
</dbReference>
<evidence type="ECO:0000259" key="2">
    <source>
        <dbReference type="Pfam" id="PF21522"/>
    </source>
</evidence>
<dbReference type="EMBL" id="AAOA02000001">
    <property type="protein sequence ID" value="EAQ95672.1"/>
    <property type="molecule type" value="Genomic_DNA"/>
</dbReference>
<dbReference type="InterPro" id="IPR043129">
    <property type="entry name" value="ATPase_NBD"/>
</dbReference>
<dbReference type="Proteomes" id="UP000019205">
    <property type="component" value="Chromosome"/>
</dbReference>
<dbReference type="OrthoDB" id="6536821at2"/>
<dbReference type="AlphaFoldDB" id="A4AE85"/>
<feature type="domain" description="Plasmid segregation protein ParM/StbA N-terminal" evidence="1">
    <location>
        <begin position="72"/>
        <end position="156"/>
    </location>
</feature>
<dbReference type="SUPFAM" id="SSF53067">
    <property type="entry name" value="Actin-like ATPase domain"/>
    <property type="match status" value="2"/>
</dbReference>
<name>A4AE85_9GAMM</name>
<dbReference type="HOGENOM" id="CLU_064031_0_0_6"/>
<comment type="caution">
    <text evidence="3">The sequence shown here is derived from an EMBL/GenBank/DDBJ whole genome shotgun (WGS) entry which is preliminary data.</text>
</comment>
<protein>
    <submittedName>
        <fullName evidence="3">Plasmid segregation actin-type ATPase ParM</fullName>
    </submittedName>
</protein>
<proteinExistence type="predicted"/>
<dbReference type="Gene3D" id="3.30.420.40">
    <property type="match status" value="2"/>
</dbReference>
<accession>A4AE85</accession>
<dbReference type="STRING" id="314285.KT71_13739"/>
<dbReference type="RefSeq" id="WP_008295184.1">
    <property type="nucleotide sequence ID" value="NZ_CM002299.1"/>
</dbReference>
<evidence type="ECO:0000313" key="3">
    <source>
        <dbReference type="EMBL" id="EAQ95672.1"/>
    </source>
</evidence>
<gene>
    <name evidence="3" type="ORF">KT71_13739</name>
</gene>
<organism evidence="3 4">
    <name type="scientific">Congregibacter litoralis KT71</name>
    <dbReference type="NCBI Taxonomy" id="314285"/>
    <lineage>
        <taxon>Bacteria</taxon>
        <taxon>Pseudomonadati</taxon>
        <taxon>Pseudomonadota</taxon>
        <taxon>Gammaproteobacteria</taxon>
        <taxon>Cellvibrionales</taxon>
        <taxon>Halieaceae</taxon>
        <taxon>Congregibacter</taxon>
    </lineage>
</organism>
<dbReference type="Pfam" id="PF21522">
    <property type="entry name" value="MreB-like_C"/>
    <property type="match status" value="1"/>
</dbReference>
<dbReference type="InterPro" id="IPR056367">
    <property type="entry name" value="ASKHA_NBD_ParM_R1-like"/>
</dbReference>
<evidence type="ECO:0000259" key="1">
    <source>
        <dbReference type="Pfam" id="PF06406"/>
    </source>
</evidence>